<accession>A0AAV4QHW3</accession>
<dbReference type="Proteomes" id="UP001054945">
    <property type="component" value="Unassembled WGS sequence"/>
</dbReference>
<gene>
    <name evidence="1" type="ORF">CEXT_82221</name>
</gene>
<organism evidence="1 2">
    <name type="scientific">Caerostris extrusa</name>
    <name type="common">Bark spider</name>
    <name type="synonym">Caerostris bankana</name>
    <dbReference type="NCBI Taxonomy" id="172846"/>
    <lineage>
        <taxon>Eukaryota</taxon>
        <taxon>Metazoa</taxon>
        <taxon>Ecdysozoa</taxon>
        <taxon>Arthropoda</taxon>
        <taxon>Chelicerata</taxon>
        <taxon>Arachnida</taxon>
        <taxon>Araneae</taxon>
        <taxon>Araneomorphae</taxon>
        <taxon>Entelegynae</taxon>
        <taxon>Araneoidea</taxon>
        <taxon>Araneidae</taxon>
        <taxon>Caerostris</taxon>
    </lineage>
</organism>
<reference evidence="1 2" key="1">
    <citation type="submission" date="2021-06" db="EMBL/GenBank/DDBJ databases">
        <title>Caerostris extrusa draft genome.</title>
        <authorList>
            <person name="Kono N."/>
            <person name="Arakawa K."/>
        </authorList>
    </citation>
    <scope>NUCLEOTIDE SEQUENCE [LARGE SCALE GENOMIC DNA]</scope>
</reference>
<proteinExistence type="predicted"/>
<sequence>MRFTCSAINISIIRLLSPQSCCRANVKCNFIWYSSPLLEGKVKPPDNVKVLSRAREETEMVEDWFERKSVEA</sequence>
<keyword evidence="2" id="KW-1185">Reference proteome</keyword>
<dbReference type="EMBL" id="BPLR01006260">
    <property type="protein sequence ID" value="GIY08521.1"/>
    <property type="molecule type" value="Genomic_DNA"/>
</dbReference>
<evidence type="ECO:0000313" key="2">
    <source>
        <dbReference type="Proteomes" id="UP001054945"/>
    </source>
</evidence>
<protein>
    <submittedName>
        <fullName evidence="1">Uncharacterized protein</fullName>
    </submittedName>
</protein>
<name>A0AAV4QHW3_CAEEX</name>
<comment type="caution">
    <text evidence="1">The sequence shown here is derived from an EMBL/GenBank/DDBJ whole genome shotgun (WGS) entry which is preliminary data.</text>
</comment>
<dbReference type="AlphaFoldDB" id="A0AAV4QHW3"/>
<evidence type="ECO:0000313" key="1">
    <source>
        <dbReference type="EMBL" id="GIY08521.1"/>
    </source>
</evidence>